<comment type="caution">
    <text evidence="6">The sequence shown here is derived from an EMBL/GenBank/DDBJ whole genome shotgun (WGS) entry which is preliminary data.</text>
</comment>
<dbReference type="InterPro" id="IPR004006">
    <property type="entry name" value="DhaK_dom"/>
</dbReference>
<proteinExistence type="predicted"/>
<protein>
    <submittedName>
        <fullName evidence="6">Dihydroxyacetone kinase DhaK subunit</fullName>
    </submittedName>
</protein>
<keyword evidence="4" id="KW-0067">ATP-binding</keyword>
<dbReference type="AlphaFoldDB" id="A0A370FBQ2"/>
<dbReference type="PANTHER" id="PTHR28629:SF4">
    <property type="entry name" value="TRIOKINASE_FMN CYCLASE"/>
    <property type="match status" value="1"/>
</dbReference>
<feature type="domain" description="DhaK" evidence="5">
    <location>
        <begin position="7"/>
        <end position="329"/>
    </location>
</feature>
<organism evidence="6 7">
    <name type="scientific">Pseudacidovorax intermedius</name>
    <dbReference type="NCBI Taxonomy" id="433924"/>
    <lineage>
        <taxon>Bacteria</taxon>
        <taxon>Pseudomonadati</taxon>
        <taxon>Pseudomonadota</taxon>
        <taxon>Betaproteobacteria</taxon>
        <taxon>Burkholderiales</taxon>
        <taxon>Comamonadaceae</taxon>
        <taxon>Pseudacidovorax</taxon>
    </lineage>
</organism>
<dbReference type="InterPro" id="IPR050861">
    <property type="entry name" value="Dihydroxyacetone_Kinase"/>
</dbReference>
<dbReference type="PROSITE" id="PS51481">
    <property type="entry name" value="DHAK"/>
    <property type="match status" value="1"/>
</dbReference>
<evidence type="ECO:0000313" key="6">
    <source>
        <dbReference type="EMBL" id="RDI22676.1"/>
    </source>
</evidence>
<evidence type="ECO:0000256" key="1">
    <source>
        <dbReference type="ARBA" id="ARBA00022679"/>
    </source>
</evidence>
<dbReference type="FunFam" id="3.30.1180.20:FF:000001">
    <property type="entry name" value="Dihydroxyacetone kinase 1"/>
    <property type="match status" value="1"/>
</dbReference>
<dbReference type="Gene3D" id="3.30.1180.20">
    <property type="entry name" value="Dihydroxyacetone kinase, domain 2"/>
    <property type="match status" value="1"/>
</dbReference>
<dbReference type="EMBL" id="QQAV01000007">
    <property type="protein sequence ID" value="RDI22676.1"/>
    <property type="molecule type" value="Genomic_DNA"/>
</dbReference>
<keyword evidence="3 6" id="KW-0418">Kinase</keyword>
<dbReference type="FunFam" id="3.40.50.10440:FF:000001">
    <property type="entry name" value="Dihydroxyacetone kinase, DhaK subunit"/>
    <property type="match status" value="1"/>
</dbReference>
<dbReference type="GO" id="GO:0004371">
    <property type="term" value="F:glycerone kinase activity"/>
    <property type="evidence" value="ECO:0007669"/>
    <property type="project" value="InterPro"/>
</dbReference>
<dbReference type="OrthoDB" id="9806345at2"/>
<dbReference type="GO" id="GO:0005829">
    <property type="term" value="C:cytosol"/>
    <property type="evidence" value="ECO:0007669"/>
    <property type="project" value="TreeGrafter"/>
</dbReference>
<keyword evidence="2" id="KW-0547">Nucleotide-binding</keyword>
<gene>
    <name evidence="6" type="ORF">DFR41_10779</name>
</gene>
<evidence type="ECO:0000313" key="7">
    <source>
        <dbReference type="Proteomes" id="UP000255265"/>
    </source>
</evidence>
<keyword evidence="7" id="KW-1185">Reference proteome</keyword>
<dbReference type="RefSeq" id="WP_114803667.1">
    <property type="nucleotide sequence ID" value="NZ_QQAV01000007.1"/>
</dbReference>
<sequence length="332" mass="34853">MKKILNNPQHYVDEMLDGLCLAHPQLQRQGDDGRVIVRTGGPVPGKVGIVTGGGSGHLPVFLGYVGEGLLDACAVGNVFAGPRMDDCMTAMRAADGGAGVLQLYGNYGGDRMNFDMAAEMLELEGMAVASVRVADDVASAPAEQRDKRRGVAGLVFVYKAAGAKAAAGASLAEVAALARKAADAVRSIGVALTPCVVPESGKASFEIADSEVEFGMGIHGEPGIWRGPLKSADALVDEMLDHVLPELQLARGDRVTLLVNSLGATPLEELYILYRRARQVLDERGIVIAHPLVGRYATSMEMAGASLSVMKLDDELAGLLAAPADCPFWSVR</sequence>
<accession>A0A370FBQ2</accession>
<evidence type="ECO:0000256" key="3">
    <source>
        <dbReference type="ARBA" id="ARBA00022777"/>
    </source>
</evidence>
<dbReference type="Gene3D" id="3.40.50.10440">
    <property type="entry name" value="Dihydroxyacetone kinase, domain 1"/>
    <property type="match status" value="1"/>
</dbReference>
<keyword evidence="1" id="KW-0808">Transferase</keyword>
<evidence type="ECO:0000256" key="2">
    <source>
        <dbReference type="ARBA" id="ARBA00022741"/>
    </source>
</evidence>
<dbReference type="SUPFAM" id="SSF82549">
    <property type="entry name" value="DAK1/DegV-like"/>
    <property type="match status" value="1"/>
</dbReference>
<name>A0A370FBQ2_9BURK</name>
<dbReference type="Proteomes" id="UP000255265">
    <property type="component" value="Unassembled WGS sequence"/>
</dbReference>
<dbReference type="GO" id="GO:0019563">
    <property type="term" value="P:glycerol catabolic process"/>
    <property type="evidence" value="ECO:0007669"/>
    <property type="project" value="TreeGrafter"/>
</dbReference>
<dbReference type="PANTHER" id="PTHR28629">
    <property type="entry name" value="TRIOKINASE/FMN CYCLASE"/>
    <property type="match status" value="1"/>
</dbReference>
<evidence type="ECO:0000259" key="5">
    <source>
        <dbReference type="PROSITE" id="PS51481"/>
    </source>
</evidence>
<evidence type="ECO:0000256" key="4">
    <source>
        <dbReference type="ARBA" id="ARBA00022840"/>
    </source>
</evidence>
<dbReference type="GO" id="GO:0005524">
    <property type="term" value="F:ATP binding"/>
    <property type="evidence" value="ECO:0007669"/>
    <property type="project" value="UniProtKB-KW"/>
</dbReference>
<reference evidence="6 7" key="1">
    <citation type="submission" date="2018-07" db="EMBL/GenBank/DDBJ databases">
        <title>Genomic Encyclopedia of Type Strains, Phase IV (KMG-IV): sequencing the most valuable type-strain genomes for metagenomic binning, comparative biology and taxonomic classification.</title>
        <authorList>
            <person name="Goeker M."/>
        </authorList>
    </citation>
    <scope>NUCLEOTIDE SEQUENCE [LARGE SCALE GENOMIC DNA]</scope>
    <source>
        <strain evidence="6 7">DSM 21352</strain>
    </source>
</reference>
<dbReference type="Pfam" id="PF02733">
    <property type="entry name" value="Dak1"/>
    <property type="match status" value="1"/>
</dbReference>